<organism evidence="1 2">
    <name type="scientific">Ricinus communis</name>
    <name type="common">Castor bean</name>
    <dbReference type="NCBI Taxonomy" id="3988"/>
    <lineage>
        <taxon>Eukaryota</taxon>
        <taxon>Viridiplantae</taxon>
        <taxon>Streptophyta</taxon>
        <taxon>Embryophyta</taxon>
        <taxon>Tracheophyta</taxon>
        <taxon>Spermatophyta</taxon>
        <taxon>Magnoliopsida</taxon>
        <taxon>eudicotyledons</taxon>
        <taxon>Gunneridae</taxon>
        <taxon>Pentapetalae</taxon>
        <taxon>rosids</taxon>
        <taxon>fabids</taxon>
        <taxon>Malpighiales</taxon>
        <taxon>Euphorbiaceae</taxon>
        <taxon>Acalyphoideae</taxon>
        <taxon>Acalypheae</taxon>
        <taxon>Ricinus</taxon>
    </lineage>
</organism>
<sequence>MVEPACRAGNKVKRREVLDYVHGFNFSRTGCTCLWTLPGLHFPLPVASLANANAINVYGHIHAVFFLTANSKF</sequence>
<dbReference type="InParanoid" id="B9T4A5"/>
<keyword evidence="2" id="KW-1185">Reference proteome</keyword>
<proteinExistence type="predicted"/>
<dbReference type="Proteomes" id="UP000008311">
    <property type="component" value="Unassembled WGS sequence"/>
</dbReference>
<evidence type="ECO:0000313" key="1">
    <source>
        <dbReference type="EMBL" id="EEF29313.1"/>
    </source>
</evidence>
<accession>B9T4A5</accession>
<dbReference type="EMBL" id="EQ974461">
    <property type="protein sequence ID" value="EEF29313.1"/>
    <property type="molecule type" value="Genomic_DNA"/>
</dbReference>
<reference evidence="2" key="1">
    <citation type="journal article" date="2010" name="Nat. Biotechnol.">
        <title>Draft genome sequence of the oilseed species Ricinus communis.</title>
        <authorList>
            <person name="Chan A.P."/>
            <person name="Crabtree J."/>
            <person name="Zhao Q."/>
            <person name="Lorenzi H."/>
            <person name="Orvis J."/>
            <person name="Puiu D."/>
            <person name="Melake-Berhan A."/>
            <person name="Jones K.M."/>
            <person name="Redman J."/>
            <person name="Chen G."/>
            <person name="Cahoon E.B."/>
            <person name="Gedil M."/>
            <person name="Stanke M."/>
            <person name="Haas B.J."/>
            <person name="Wortman J.R."/>
            <person name="Fraser-Liggett C.M."/>
            <person name="Ravel J."/>
            <person name="Rabinowicz P.D."/>
        </authorList>
    </citation>
    <scope>NUCLEOTIDE SEQUENCE [LARGE SCALE GENOMIC DNA]</scope>
    <source>
        <strain evidence="2">cv. Hale</strain>
    </source>
</reference>
<gene>
    <name evidence="1" type="ORF">RCOM_0176340</name>
</gene>
<evidence type="ECO:0000313" key="2">
    <source>
        <dbReference type="Proteomes" id="UP000008311"/>
    </source>
</evidence>
<name>B9T4A5_RICCO</name>
<dbReference type="AlphaFoldDB" id="B9T4A5"/>
<protein>
    <submittedName>
        <fullName evidence="1">Uncharacterized protein</fullName>
    </submittedName>
</protein>